<dbReference type="GO" id="GO:0046872">
    <property type="term" value="F:metal ion binding"/>
    <property type="evidence" value="ECO:0007669"/>
    <property type="project" value="UniProtKB-KW"/>
</dbReference>
<dbReference type="PANTHER" id="PTHR23426:SF65">
    <property type="entry name" value="FERREDOXIN-2, MITOCHONDRIAL"/>
    <property type="match status" value="1"/>
</dbReference>
<evidence type="ECO:0000313" key="8">
    <source>
        <dbReference type="EMBL" id="ASG20121.1"/>
    </source>
</evidence>
<dbReference type="InterPro" id="IPR036010">
    <property type="entry name" value="2Fe-2S_ferredoxin-like_sf"/>
</dbReference>
<evidence type="ECO:0000256" key="4">
    <source>
        <dbReference type="ARBA" id="ARBA00023004"/>
    </source>
</evidence>
<keyword evidence="3" id="KW-0479">Metal-binding</keyword>
<proteinExistence type="inferred from homology"/>
<dbReference type="InterPro" id="IPR001041">
    <property type="entry name" value="2Fe-2S_ferredoxin-type"/>
</dbReference>
<evidence type="ECO:0000313" key="9">
    <source>
        <dbReference type="Proteomes" id="UP000197153"/>
    </source>
</evidence>
<accession>A0A248JNP6</accession>
<dbReference type="PRINTS" id="PR00355">
    <property type="entry name" value="ADRENODOXIN"/>
</dbReference>
<reference evidence="8 9" key="1">
    <citation type="submission" date="2017-06" db="EMBL/GenBank/DDBJ databases">
        <title>Complete genome sequence of Nitrospirillum amazonense strain CBAmC, an endophytic nitrogen-fixing and plant growth-promoting bacterium, isolated from sugarcane.</title>
        <authorList>
            <person name="Schwab S."/>
            <person name="dos Santos Teixeira K.R."/>
            <person name="Simoes Araujo J.L."/>
            <person name="Soares Vidal M."/>
            <person name="Borges de Freitas H.R."/>
            <person name="Rivello Crivelaro A.L."/>
            <person name="Bueno de Camargo Nunes A."/>
            <person name="dos Santos C.M."/>
            <person name="Palmeira da Silva Rosa D."/>
            <person name="da Silva Padilha D."/>
            <person name="da Silva E."/>
            <person name="Araujo Terra L."/>
            <person name="Soares Mendes V."/>
            <person name="Farinelli L."/>
            <person name="Magalhaes Cruz L."/>
            <person name="Baldani J.I."/>
        </authorList>
    </citation>
    <scope>NUCLEOTIDE SEQUENCE [LARGE SCALE GENOMIC DNA]</scope>
    <source>
        <strain evidence="8 9">CBAmC</strain>
    </source>
</reference>
<dbReference type="GO" id="GO:0009055">
    <property type="term" value="F:electron transfer activity"/>
    <property type="evidence" value="ECO:0007669"/>
    <property type="project" value="TreeGrafter"/>
</dbReference>
<comment type="similarity">
    <text evidence="1">Belongs to the adrenodoxin/putidaredoxin family.</text>
</comment>
<keyword evidence="5" id="KW-0411">Iron-sulfur</keyword>
<dbReference type="Gene3D" id="3.10.20.30">
    <property type="match status" value="1"/>
</dbReference>
<dbReference type="InterPro" id="IPR001055">
    <property type="entry name" value="Adrenodoxin-like"/>
</dbReference>
<evidence type="ECO:0000256" key="1">
    <source>
        <dbReference type="ARBA" id="ARBA00010914"/>
    </source>
</evidence>
<dbReference type="PANTHER" id="PTHR23426">
    <property type="entry name" value="FERREDOXIN/ADRENODOXIN"/>
    <property type="match status" value="1"/>
</dbReference>
<keyword evidence="2" id="KW-0001">2Fe-2S</keyword>
<dbReference type="PROSITE" id="PS51085">
    <property type="entry name" value="2FE2S_FER_2"/>
    <property type="match status" value="1"/>
</dbReference>
<dbReference type="Proteomes" id="UP000197153">
    <property type="component" value="Chromosome 1"/>
</dbReference>
<dbReference type="GO" id="GO:0140647">
    <property type="term" value="P:P450-containing electron transport chain"/>
    <property type="evidence" value="ECO:0007669"/>
    <property type="project" value="InterPro"/>
</dbReference>
<keyword evidence="4" id="KW-0408">Iron</keyword>
<dbReference type="PROSITE" id="PS00814">
    <property type="entry name" value="ADX"/>
    <property type="match status" value="1"/>
</dbReference>
<evidence type="ECO:0000256" key="6">
    <source>
        <dbReference type="ARBA" id="ARBA00034078"/>
    </source>
</evidence>
<evidence type="ECO:0000256" key="2">
    <source>
        <dbReference type="ARBA" id="ARBA00022714"/>
    </source>
</evidence>
<evidence type="ECO:0000259" key="7">
    <source>
        <dbReference type="PROSITE" id="PS51085"/>
    </source>
</evidence>
<dbReference type="SUPFAM" id="SSF54292">
    <property type="entry name" value="2Fe-2S ferredoxin-like"/>
    <property type="match status" value="1"/>
</dbReference>
<evidence type="ECO:0000256" key="5">
    <source>
        <dbReference type="ARBA" id="ARBA00023014"/>
    </source>
</evidence>
<dbReference type="InterPro" id="IPR012675">
    <property type="entry name" value="Beta-grasp_dom_sf"/>
</dbReference>
<keyword evidence="9" id="KW-1185">Reference proteome</keyword>
<dbReference type="KEGG" id="nao:Y958_04230"/>
<gene>
    <name evidence="8" type="ORF">Y958_04230</name>
</gene>
<dbReference type="InterPro" id="IPR018298">
    <property type="entry name" value="Adrenodoxin_Fe-S_BS"/>
</dbReference>
<feature type="domain" description="2Fe-2S ferredoxin-type" evidence="7">
    <location>
        <begin position="2"/>
        <end position="105"/>
    </location>
</feature>
<dbReference type="CDD" id="cd00207">
    <property type="entry name" value="fer2"/>
    <property type="match status" value="1"/>
</dbReference>
<dbReference type="AlphaFoldDB" id="A0A248JNP6"/>
<organism evidence="8 9">
    <name type="scientific">Nitrospirillum viridazoti CBAmc</name>
    <dbReference type="NCBI Taxonomy" id="1441467"/>
    <lineage>
        <taxon>Bacteria</taxon>
        <taxon>Pseudomonadati</taxon>
        <taxon>Pseudomonadota</taxon>
        <taxon>Alphaproteobacteria</taxon>
        <taxon>Rhodospirillales</taxon>
        <taxon>Azospirillaceae</taxon>
        <taxon>Nitrospirillum</taxon>
        <taxon>Nitrospirillum viridazoti</taxon>
    </lineage>
</organism>
<protein>
    <submittedName>
        <fullName evidence="8">Ferredoxin</fullName>
    </submittedName>
</protein>
<sequence length="105" mass="11487">MPTIHVIDADGAEHVIEGDMKASVMENLCDHALPLDADCGGSCACATCHVLVDADWAARLPEPSLDEQALLEEEPTYQPGRSRLSCQIDFRSELDGLRLTLLPRR</sequence>
<dbReference type="Pfam" id="PF00111">
    <property type="entry name" value="Fer2"/>
    <property type="match status" value="1"/>
</dbReference>
<evidence type="ECO:0000256" key="3">
    <source>
        <dbReference type="ARBA" id="ARBA00022723"/>
    </source>
</evidence>
<dbReference type="GO" id="GO:0051537">
    <property type="term" value="F:2 iron, 2 sulfur cluster binding"/>
    <property type="evidence" value="ECO:0007669"/>
    <property type="project" value="UniProtKB-KW"/>
</dbReference>
<comment type="cofactor">
    <cofactor evidence="6">
        <name>[2Fe-2S] cluster</name>
        <dbReference type="ChEBI" id="CHEBI:190135"/>
    </cofactor>
</comment>
<dbReference type="EMBL" id="CP022110">
    <property type="protein sequence ID" value="ASG20121.1"/>
    <property type="molecule type" value="Genomic_DNA"/>
</dbReference>
<dbReference type="RefSeq" id="WP_088871023.1">
    <property type="nucleotide sequence ID" value="NZ_CP022110.1"/>
</dbReference>
<name>A0A248JNP6_9PROT</name>